<proteinExistence type="predicted"/>
<gene>
    <name evidence="2" type="ORF">CBB_96</name>
</gene>
<protein>
    <submittedName>
        <fullName evidence="2">Uncharacterized protein</fullName>
    </submittedName>
</protein>
<sequence>MTTIEAIEARIEELSNKREANKTKMQPMFKENSALTDEIQELQAQVLKLKSEAIETEEDMIKFYIVNDGHSEGMDHYHARNRFFESLGIRTYGYYPATNQSGFQIMLYKDGSNLEETLSGIQKVLPYIIPIDGKEYDRTNVITMSIFERTCSEYGSYSLVYDVDSTEWALSIISWHRRRELKVFKTLREALEYISVEHYYGYDDEEESEEDY</sequence>
<evidence type="ECO:0000256" key="1">
    <source>
        <dbReference type="SAM" id="Coils"/>
    </source>
</evidence>
<dbReference type="EMBL" id="KU574722">
    <property type="protein sequence ID" value="AMM43661.1"/>
    <property type="molecule type" value="Genomic_DNA"/>
</dbReference>
<reference evidence="3" key="1">
    <citation type="submission" date="2016-01" db="EMBL/GenBank/DDBJ databases">
        <title>Isolation and Characterization of Enterobacteria phage CBB.</title>
        <authorList>
            <person name="Buttimer C.T.H."/>
            <person name="Hendrix H."/>
            <person name="Alexandre H."/>
            <person name="O'Mahony J."/>
            <person name="Lavigne R."/>
            <person name="Coffey A."/>
        </authorList>
    </citation>
    <scope>NUCLEOTIDE SEQUENCE [LARGE SCALE GENOMIC DNA]</scope>
</reference>
<name>A0A1L2CUH1_9CAUD</name>
<keyword evidence="1" id="KW-0175">Coiled coil</keyword>
<dbReference type="Proteomes" id="UP000223891">
    <property type="component" value="Segment"/>
</dbReference>
<evidence type="ECO:0000313" key="3">
    <source>
        <dbReference type="Proteomes" id="UP000223891"/>
    </source>
</evidence>
<feature type="coiled-coil region" evidence="1">
    <location>
        <begin position="4"/>
        <end position="59"/>
    </location>
</feature>
<accession>A0A1L2CUH1</accession>
<organism evidence="2 3">
    <name type="scientific">Pectobacterium phage vB_PcaM_CBB</name>
    <dbReference type="NCBI Taxonomy" id="2772511"/>
    <lineage>
        <taxon>Viruses</taxon>
        <taxon>Duplodnaviria</taxon>
        <taxon>Heunggongvirae</taxon>
        <taxon>Uroviricota</taxon>
        <taxon>Caudoviricetes</taxon>
        <taxon>Mimasvirus</taxon>
        <taxon>Mimasvirus CBB</taxon>
    </lineage>
</organism>
<keyword evidence="3" id="KW-1185">Reference proteome</keyword>
<evidence type="ECO:0000313" key="2">
    <source>
        <dbReference type="EMBL" id="AMM43661.1"/>
    </source>
</evidence>